<dbReference type="GO" id="GO:0016787">
    <property type="term" value="F:hydrolase activity"/>
    <property type="evidence" value="ECO:0007669"/>
    <property type="project" value="UniProtKB-KW"/>
</dbReference>
<gene>
    <name evidence="2" type="ORF">ABC228_06955</name>
</gene>
<dbReference type="Proteomes" id="UP001444625">
    <property type="component" value="Unassembled WGS sequence"/>
</dbReference>
<evidence type="ECO:0000259" key="1">
    <source>
        <dbReference type="Pfam" id="PF00144"/>
    </source>
</evidence>
<proteinExistence type="predicted"/>
<dbReference type="EC" id="3.1.1.103" evidence="2"/>
<reference evidence="2 3" key="1">
    <citation type="submission" date="2024-05" db="EMBL/GenBank/DDBJ databases">
        <authorList>
            <person name="Haq I."/>
            <person name="Ullah Z."/>
            <person name="Ahmad R."/>
            <person name="Li M."/>
            <person name="Tong Y."/>
        </authorList>
    </citation>
    <scope>NUCLEOTIDE SEQUENCE [LARGE SCALE GENOMIC DNA]</scope>
    <source>
        <strain evidence="2 3">16A2E</strain>
    </source>
</reference>
<dbReference type="PANTHER" id="PTHR43283">
    <property type="entry name" value="BETA-LACTAMASE-RELATED"/>
    <property type="match status" value="1"/>
</dbReference>
<dbReference type="InterPro" id="IPR012338">
    <property type="entry name" value="Beta-lactam/transpept-like"/>
</dbReference>
<sequence length="340" mass="38501">MNKTFKKDAFKNLTRYIEKVRRDTKASGSTVVIMKDNKIVHEWYSGEHHFEQGAKKINYDSRFNVYSVRVTYVGLAIAIAINEGILNLDDRLSDYIKEYNKETLGETTIRHLLTRCTGLKFKNGNVYRTFNLGTDIEGKKPEILAEILYKVTGKTVNDILSKRVFNPLNWTNTGWVTEGDNNLVCDIDLSKSYPILRLGSNIGDERNLYVSARELAYWGNLHLNKGVLEGRSILPQEIFELTTSVQSPNSLPHQLPKFGFLWWVKDGDVSVSYNELGSELPDGSYQILGASGCSCTVIPEYNAVAVRMSNSLNAYENLGFDYIKDIQMFGNLVISSFKNS</sequence>
<evidence type="ECO:0000313" key="2">
    <source>
        <dbReference type="EMBL" id="MEN2766918.1"/>
    </source>
</evidence>
<name>A0ABU9XF64_9BACI</name>
<dbReference type="SUPFAM" id="SSF56601">
    <property type="entry name" value="beta-lactamase/transpeptidase-like"/>
    <property type="match status" value="1"/>
</dbReference>
<dbReference type="EMBL" id="JBDIML010000002">
    <property type="protein sequence ID" value="MEN2766918.1"/>
    <property type="molecule type" value="Genomic_DNA"/>
</dbReference>
<keyword evidence="3" id="KW-1185">Reference proteome</keyword>
<dbReference type="InterPro" id="IPR001466">
    <property type="entry name" value="Beta-lactam-related"/>
</dbReference>
<dbReference type="PANTHER" id="PTHR43283:SF7">
    <property type="entry name" value="BETA-LACTAMASE-RELATED DOMAIN-CONTAINING PROTEIN"/>
    <property type="match status" value="1"/>
</dbReference>
<protein>
    <submittedName>
        <fullName evidence="2">Serine hydrolase domain-containing protein</fullName>
        <ecNumber evidence="2">3.1.1.103</ecNumber>
    </submittedName>
</protein>
<keyword evidence="2" id="KW-0378">Hydrolase</keyword>
<comment type="caution">
    <text evidence="2">The sequence shown here is derived from an EMBL/GenBank/DDBJ whole genome shotgun (WGS) entry which is preliminary data.</text>
</comment>
<evidence type="ECO:0000313" key="3">
    <source>
        <dbReference type="Proteomes" id="UP001444625"/>
    </source>
</evidence>
<feature type="domain" description="Beta-lactamase-related" evidence="1">
    <location>
        <begin position="14"/>
        <end position="119"/>
    </location>
</feature>
<dbReference type="InterPro" id="IPR050789">
    <property type="entry name" value="Diverse_Enzym_Activities"/>
</dbReference>
<dbReference type="Gene3D" id="3.40.710.10">
    <property type="entry name" value="DD-peptidase/beta-lactamase superfamily"/>
    <property type="match status" value="1"/>
</dbReference>
<dbReference type="RefSeq" id="WP_345824383.1">
    <property type="nucleotide sequence ID" value="NZ_JBDIML010000002.1"/>
</dbReference>
<organism evidence="2 3">
    <name type="scientific">Ornithinibacillus xuwenensis</name>
    <dbReference type="NCBI Taxonomy" id="3144668"/>
    <lineage>
        <taxon>Bacteria</taxon>
        <taxon>Bacillati</taxon>
        <taxon>Bacillota</taxon>
        <taxon>Bacilli</taxon>
        <taxon>Bacillales</taxon>
        <taxon>Bacillaceae</taxon>
        <taxon>Ornithinibacillus</taxon>
    </lineage>
</organism>
<feature type="domain" description="Beta-lactamase-related" evidence="1">
    <location>
        <begin position="143"/>
        <end position="317"/>
    </location>
</feature>
<dbReference type="Pfam" id="PF00144">
    <property type="entry name" value="Beta-lactamase"/>
    <property type="match status" value="2"/>
</dbReference>
<accession>A0ABU9XF64</accession>